<dbReference type="InterPro" id="IPR012337">
    <property type="entry name" value="RNaseH-like_sf"/>
</dbReference>
<evidence type="ECO:0000313" key="3">
    <source>
        <dbReference type="Proteomes" id="UP001234989"/>
    </source>
</evidence>
<dbReference type="PANTHER" id="PTHR47723">
    <property type="entry name" value="OS05G0353850 PROTEIN"/>
    <property type="match status" value="1"/>
</dbReference>
<dbReference type="Proteomes" id="UP001234989">
    <property type="component" value="Chromosome 8"/>
</dbReference>
<dbReference type="Pfam" id="PF13456">
    <property type="entry name" value="RVT_3"/>
    <property type="match status" value="1"/>
</dbReference>
<dbReference type="InterPro" id="IPR002156">
    <property type="entry name" value="RNaseH_domain"/>
</dbReference>
<proteinExistence type="predicted"/>
<dbReference type="InterPro" id="IPR036397">
    <property type="entry name" value="RNaseH_sf"/>
</dbReference>
<reference evidence="2" key="1">
    <citation type="submission" date="2023-08" db="EMBL/GenBank/DDBJ databases">
        <title>A de novo genome assembly of Solanum verrucosum Schlechtendal, a Mexican diploid species geographically isolated from the other diploid A-genome species in potato relatives.</title>
        <authorList>
            <person name="Hosaka K."/>
        </authorList>
    </citation>
    <scope>NUCLEOTIDE SEQUENCE</scope>
    <source>
        <tissue evidence="2">Young leaves</tissue>
    </source>
</reference>
<protein>
    <recommendedName>
        <fullName evidence="1">RNase H type-1 domain-containing protein</fullName>
    </recommendedName>
</protein>
<sequence>MQTRIENLPSEVGKPPTHIYMLNTDGSAPSNPGKIGGGGILRDHQGKIIYAFSIPLGTGTNNQAESQAALHGLQWCVQYGFLKVILECQHVYREANSTADCLAKWSHKFDIVQHYYTKQQLPNLAKGSYQLEEMEMTQFRRKKLKRIKNPP</sequence>
<dbReference type="SUPFAM" id="SSF53098">
    <property type="entry name" value="Ribonuclease H-like"/>
    <property type="match status" value="1"/>
</dbReference>
<dbReference type="InterPro" id="IPR053151">
    <property type="entry name" value="RNase_H-like"/>
</dbReference>
<dbReference type="AlphaFoldDB" id="A0AAF0U730"/>
<organism evidence="2 3">
    <name type="scientific">Solanum verrucosum</name>
    <dbReference type="NCBI Taxonomy" id="315347"/>
    <lineage>
        <taxon>Eukaryota</taxon>
        <taxon>Viridiplantae</taxon>
        <taxon>Streptophyta</taxon>
        <taxon>Embryophyta</taxon>
        <taxon>Tracheophyta</taxon>
        <taxon>Spermatophyta</taxon>
        <taxon>Magnoliopsida</taxon>
        <taxon>eudicotyledons</taxon>
        <taxon>Gunneridae</taxon>
        <taxon>Pentapetalae</taxon>
        <taxon>asterids</taxon>
        <taxon>lamiids</taxon>
        <taxon>Solanales</taxon>
        <taxon>Solanaceae</taxon>
        <taxon>Solanoideae</taxon>
        <taxon>Solaneae</taxon>
        <taxon>Solanum</taxon>
    </lineage>
</organism>
<evidence type="ECO:0000259" key="1">
    <source>
        <dbReference type="PROSITE" id="PS50879"/>
    </source>
</evidence>
<dbReference type="GO" id="GO:0003676">
    <property type="term" value="F:nucleic acid binding"/>
    <property type="evidence" value="ECO:0007669"/>
    <property type="project" value="InterPro"/>
</dbReference>
<dbReference type="Gene3D" id="3.30.420.10">
    <property type="entry name" value="Ribonuclease H-like superfamily/Ribonuclease H"/>
    <property type="match status" value="1"/>
</dbReference>
<evidence type="ECO:0000313" key="2">
    <source>
        <dbReference type="EMBL" id="WMV40344.1"/>
    </source>
</evidence>
<dbReference type="InterPro" id="IPR044730">
    <property type="entry name" value="RNase_H-like_dom_plant"/>
</dbReference>
<dbReference type="PROSITE" id="PS50879">
    <property type="entry name" value="RNASE_H_1"/>
    <property type="match status" value="1"/>
</dbReference>
<name>A0AAF0U730_SOLVR</name>
<gene>
    <name evidence="2" type="ORF">MTR67_033729</name>
</gene>
<feature type="domain" description="RNase H type-1" evidence="1">
    <location>
        <begin position="16"/>
        <end position="151"/>
    </location>
</feature>
<keyword evidence="3" id="KW-1185">Reference proteome</keyword>
<dbReference type="EMBL" id="CP133619">
    <property type="protein sequence ID" value="WMV40344.1"/>
    <property type="molecule type" value="Genomic_DNA"/>
</dbReference>
<dbReference type="GO" id="GO:0004523">
    <property type="term" value="F:RNA-DNA hybrid ribonuclease activity"/>
    <property type="evidence" value="ECO:0007669"/>
    <property type="project" value="InterPro"/>
</dbReference>
<dbReference type="CDD" id="cd06222">
    <property type="entry name" value="RNase_H_like"/>
    <property type="match status" value="1"/>
</dbReference>
<accession>A0AAF0U730</accession>
<dbReference type="PANTHER" id="PTHR47723:SF7">
    <property type="entry name" value="RNASE H FAMILY PROTEIN"/>
    <property type="match status" value="1"/>
</dbReference>